<evidence type="ECO:0000256" key="10">
    <source>
        <dbReference type="ARBA" id="ARBA00023224"/>
    </source>
</evidence>
<keyword evidence="16" id="KW-1185">Reference proteome</keyword>
<feature type="transmembrane region" description="Helical" evidence="13">
    <location>
        <begin position="111"/>
        <end position="132"/>
    </location>
</feature>
<evidence type="ECO:0000256" key="3">
    <source>
        <dbReference type="ARBA" id="ARBA00022692"/>
    </source>
</evidence>
<comment type="subcellular location">
    <subcellularLocation>
        <location evidence="1">Membrane</location>
        <topology evidence="1">Multi-pass membrane protein</topology>
    </subcellularLocation>
</comment>
<keyword evidence="5 12" id="KW-0297">G-protein coupled receptor</keyword>
<evidence type="ECO:0000313" key="16">
    <source>
        <dbReference type="Proteomes" id="UP000327468"/>
    </source>
</evidence>
<dbReference type="GO" id="GO:0006935">
    <property type="term" value="P:chemotaxis"/>
    <property type="evidence" value="ECO:0007669"/>
    <property type="project" value="UniProtKB-KW"/>
</dbReference>
<dbReference type="GO" id="GO:0004930">
    <property type="term" value="F:G protein-coupled receptor activity"/>
    <property type="evidence" value="ECO:0007669"/>
    <property type="project" value="UniProtKB-KW"/>
</dbReference>
<evidence type="ECO:0000259" key="14">
    <source>
        <dbReference type="PROSITE" id="PS50262"/>
    </source>
</evidence>
<evidence type="ECO:0000256" key="8">
    <source>
        <dbReference type="ARBA" id="ARBA00023170"/>
    </source>
</evidence>
<dbReference type="PROSITE" id="PS50262">
    <property type="entry name" value="G_PROTEIN_RECEP_F1_2"/>
    <property type="match status" value="1"/>
</dbReference>
<dbReference type="Gene3D" id="1.20.1070.10">
    <property type="entry name" value="Rhodopsin 7-helix transmembrane proteins"/>
    <property type="match status" value="1"/>
</dbReference>
<dbReference type="InterPro" id="IPR000276">
    <property type="entry name" value="GPCR_Rhodpsn"/>
</dbReference>
<evidence type="ECO:0000256" key="7">
    <source>
        <dbReference type="ARBA" id="ARBA00023157"/>
    </source>
</evidence>
<dbReference type="InterPro" id="IPR017452">
    <property type="entry name" value="GPCR_Rhodpsn_7TM"/>
</dbReference>
<feature type="domain" description="G-protein coupled receptors family 1 profile" evidence="14">
    <location>
        <begin position="54"/>
        <end position="303"/>
    </location>
</feature>
<dbReference type="SUPFAM" id="SSF81321">
    <property type="entry name" value="Family A G protein-coupled receptor-like"/>
    <property type="match status" value="1"/>
</dbReference>
<dbReference type="Proteomes" id="UP000327468">
    <property type="component" value="Chromosome 5"/>
</dbReference>
<evidence type="ECO:0000256" key="9">
    <source>
        <dbReference type="ARBA" id="ARBA00023180"/>
    </source>
</evidence>
<keyword evidence="6 13" id="KW-0472">Membrane</keyword>
<evidence type="ECO:0000256" key="12">
    <source>
        <dbReference type="RuleBase" id="RU000688"/>
    </source>
</evidence>
<dbReference type="PANTHER" id="PTHR24225">
    <property type="entry name" value="CHEMOTACTIC RECEPTOR"/>
    <property type="match status" value="1"/>
</dbReference>
<dbReference type="FunFam" id="1.20.1070.10:FF:000034">
    <property type="entry name" value="G-protein coupled receptor 1"/>
    <property type="match status" value="1"/>
</dbReference>
<feature type="transmembrane region" description="Helical" evidence="13">
    <location>
        <begin position="281"/>
        <end position="306"/>
    </location>
</feature>
<feature type="transmembrane region" description="Helical" evidence="13">
    <location>
        <begin position="73"/>
        <end position="91"/>
    </location>
</feature>
<feature type="transmembrane region" description="Helical" evidence="13">
    <location>
        <begin position="206"/>
        <end position="228"/>
    </location>
</feature>
<evidence type="ECO:0000256" key="2">
    <source>
        <dbReference type="ARBA" id="ARBA00022500"/>
    </source>
</evidence>
<evidence type="ECO:0000256" key="11">
    <source>
        <dbReference type="ARBA" id="ARBA00025736"/>
    </source>
</evidence>
<dbReference type="OrthoDB" id="6088892at2759"/>
<dbReference type="AlphaFoldDB" id="A0A5N5PD28"/>
<accession>A0A5N5PD28</accession>
<name>A0A5N5PD28_PANHP</name>
<evidence type="ECO:0000256" key="1">
    <source>
        <dbReference type="ARBA" id="ARBA00004141"/>
    </source>
</evidence>
<dbReference type="GO" id="GO:0007204">
    <property type="term" value="P:positive regulation of cytosolic calcium ion concentration"/>
    <property type="evidence" value="ECO:0007669"/>
    <property type="project" value="TreeGrafter"/>
</dbReference>
<reference evidence="15 16" key="1">
    <citation type="submission" date="2019-06" db="EMBL/GenBank/DDBJ databases">
        <title>A chromosome-scale genome assembly of the striped catfish, Pangasianodon hypophthalmus.</title>
        <authorList>
            <person name="Wen M."/>
            <person name="Zahm M."/>
            <person name="Roques C."/>
            <person name="Cabau C."/>
            <person name="Klopp C."/>
            <person name="Donnadieu C."/>
            <person name="Jouanno E."/>
            <person name="Avarre J.-C."/>
            <person name="Campet M."/>
            <person name="Ha T.T.T."/>
            <person name="Dugue R."/>
            <person name="Lampietro C."/>
            <person name="Louis A."/>
            <person name="Herpin A."/>
            <person name="Echchiki A."/>
            <person name="Berthelot C."/>
            <person name="Parey E."/>
            <person name="Roest-Crollius H."/>
            <person name="Braasch I."/>
            <person name="Postlethwait J."/>
            <person name="Bobe J."/>
            <person name="Montfort J."/>
            <person name="Bouchez O."/>
            <person name="Begum T."/>
            <person name="Schartl M."/>
            <person name="Guiguen Y."/>
        </authorList>
    </citation>
    <scope>NUCLEOTIDE SEQUENCE [LARGE SCALE GENOMIC DNA]</scope>
    <source>
        <strain evidence="15 16">Indonesia</strain>
        <tissue evidence="15">Blood</tissue>
    </source>
</reference>
<dbReference type="EMBL" id="VFJC01000006">
    <property type="protein sequence ID" value="KAB5577167.1"/>
    <property type="molecule type" value="Genomic_DNA"/>
</dbReference>
<evidence type="ECO:0000256" key="5">
    <source>
        <dbReference type="ARBA" id="ARBA00023040"/>
    </source>
</evidence>
<protein>
    <recommendedName>
        <fullName evidence="14">G-protein coupled receptors family 1 profile domain-containing protein</fullName>
    </recommendedName>
</protein>
<dbReference type="PRINTS" id="PR00526">
    <property type="entry name" value="FMETLEUPHER"/>
</dbReference>
<proteinExistence type="inferred from homology"/>
<keyword evidence="2" id="KW-0145">Chemotaxis</keyword>
<comment type="caution">
    <text evidence="15">The sequence shown here is derived from an EMBL/GenBank/DDBJ whole genome shotgun (WGS) entry which is preliminary data.</text>
</comment>
<keyword evidence="8 12" id="KW-0675">Receptor</keyword>
<sequence length="356" mass="40443">MMDLEETDYGNVSYEYMEYGDFEEMKGETYVQKETLHIISVVIYSLAFVIGVTGNGIVIWVTAFKIKRTVNSVWLQNLAIADFVFVLFLPFSIDYVLRDFNWIFGWAMCKLNSFVCTMNMFASVLFLTVLSLDRYISLVHLSWYQRFRTVQRAWGVCALTWVMSSLLSSPALIFRETLHYHNKVVCFNNFHDEDAHVSKVRHISMVTLRTVVGFLLPFLTISVTAILLARKMKKFGSIRFSSFSKMISAVIVAFFLCWAPFHTFSLMELTLHHSFSLGHVLTVGFPLATSLAFFNSCINPILYGLFSKNVRAIVKGSCISLTKNSLRELSHNLSATETASLPPSCSPEEPSAYTSV</sequence>
<dbReference type="GO" id="GO:0004875">
    <property type="term" value="F:complement receptor activity"/>
    <property type="evidence" value="ECO:0007669"/>
    <property type="project" value="TreeGrafter"/>
</dbReference>
<dbReference type="GO" id="GO:0007200">
    <property type="term" value="P:phospholipase C-activating G protein-coupled receptor signaling pathway"/>
    <property type="evidence" value="ECO:0007669"/>
    <property type="project" value="TreeGrafter"/>
</dbReference>
<keyword evidence="3 12" id="KW-0812">Transmembrane</keyword>
<dbReference type="PROSITE" id="PS00237">
    <property type="entry name" value="G_PROTEIN_RECEP_F1_1"/>
    <property type="match status" value="1"/>
</dbReference>
<dbReference type="GO" id="GO:0005886">
    <property type="term" value="C:plasma membrane"/>
    <property type="evidence" value="ECO:0007669"/>
    <property type="project" value="TreeGrafter"/>
</dbReference>
<keyword evidence="9" id="KW-0325">Glycoprotein</keyword>
<gene>
    <name evidence="15" type="ORF">PHYPO_G00206820</name>
</gene>
<keyword evidence="4 13" id="KW-1133">Transmembrane helix</keyword>
<evidence type="ECO:0000313" key="15">
    <source>
        <dbReference type="EMBL" id="KAB5577167.1"/>
    </source>
</evidence>
<comment type="similarity">
    <text evidence="12">Belongs to the G-protein coupled receptor 1 family.</text>
</comment>
<keyword evidence="7" id="KW-1015">Disulfide bond</keyword>
<feature type="transmembrane region" description="Helical" evidence="13">
    <location>
        <begin position="153"/>
        <end position="174"/>
    </location>
</feature>
<dbReference type="PRINTS" id="PR00237">
    <property type="entry name" value="GPCRRHODOPSN"/>
</dbReference>
<keyword evidence="10 12" id="KW-0807">Transducer</keyword>
<organism evidence="15 16">
    <name type="scientific">Pangasianodon hypophthalmus</name>
    <name type="common">Striped catfish</name>
    <name type="synonym">Helicophagus hypophthalmus</name>
    <dbReference type="NCBI Taxonomy" id="310915"/>
    <lineage>
        <taxon>Eukaryota</taxon>
        <taxon>Metazoa</taxon>
        <taxon>Chordata</taxon>
        <taxon>Craniata</taxon>
        <taxon>Vertebrata</taxon>
        <taxon>Euteleostomi</taxon>
        <taxon>Actinopterygii</taxon>
        <taxon>Neopterygii</taxon>
        <taxon>Teleostei</taxon>
        <taxon>Ostariophysi</taxon>
        <taxon>Siluriformes</taxon>
        <taxon>Pangasiidae</taxon>
        <taxon>Pangasianodon</taxon>
    </lineage>
</organism>
<feature type="transmembrane region" description="Helical" evidence="13">
    <location>
        <begin position="240"/>
        <end position="261"/>
    </location>
</feature>
<comment type="similarity">
    <text evidence="11">Belongs to the chemokine-like receptor (CMKLR) family.</text>
</comment>
<evidence type="ECO:0000256" key="13">
    <source>
        <dbReference type="SAM" id="Phobius"/>
    </source>
</evidence>
<dbReference type="InterPro" id="IPR000826">
    <property type="entry name" value="Formyl_rcpt-rel"/>
</dbReference>
<evidence type="ECO:0000256" key="6">
    <source>
        <dbReference type="ARBA" id="ARBA00023136"/>
    </source>
</evidence>
<dbReference type="Pfam" id="PF00001">
    <property type="entry name" value="7tm_1"/>
    <property type="match status" value="1"/>
</dbReference>
<dbReference type="PANTHER" id="PTHR24225:SF74">
    <property type="entry name" value="CHEMOKINE-LIKE RECEPTOR 1"/>
    <property type="match status" value="1"/>
</dbReference>
<dbReference type="GO" id="GO:0006954">
    <property type="term" value="P:inflammatory response"/>
    <property type="evidence" value="ECO:0007669"/>
    <property type="project" value="TreeGrafter"/>
</dbReference>
<feature type="transmembrane region" description="Helical" evidence="13">
    <location>
        <begin position="38"/>
        <end position="61"/>
    </location>
</feature>
<evidence type="ECO:0000256" key="4">
    <source>
        <dbReference type="ARBA" id="ARBA00022989"/>
    </source>
</evidence>